<dbReference type="Gene3D" id="2.40.10.10">
    <property type="entry name" value="Trypsin-like serine proteases"/>
    <property type="match status" value="2"/>
</dbReference>
<dbReference type="AlphaFoldDB" id="A0A9E3LSL8"/>
<dbReference type="Pfam" id="PF13365">
    <property type="entry name" value="Trypsin_2"/>
    <property type="match status" value="1"/>
</dbReference>
<evidence type="ECO:0000256" key="2">
    <source>
        <dbReference type="ARBA" id="ARBA00022803"/>
    </source>
</evidence>
<feature type="chain" id="PRO_5038406233" evidence="4">
    <location>
        <begin position="27"/>
        <end position="562"/>
    </location>
</feature>
<dbReference type="PROSITE" id="PS50005">
    <property type="entry name" value="TPR"/>
    <property type="match status" value="5"/>
</dbReference>
<dbReference type="PROSITE" id="PS50293">
    <property type="entry name" value="TPR_REGION"/>
    <property type="match status" value="3"/>
</dbReference>
<dbReference type="PANTHER" id="PTHR44858:SF1">
    <property type="entry name" value="UDP-N-ACETYLGLUCOSAMINE--PEPTIDE N-ACETYLGLUCOSAMINYLTRANSFERASE SPINDLY-RELATED"/>
    <property type="match status" value="1"/>
</dbReference>
<feature type="repeat" description="TPR" evidence="3">
    <location>
        <begin position="341"/>
        <end position="374"/>
    </location>
</feature>
<reference evidence="5" key="2">
    <citation type="journal article" date="2022" name="Microbiol. Resour. Announc.">
        <title>Metagenome Sequencing to Explore Phylogenomics of Terrestrial Cyanobacteria.</title>
        <authorList>
            <person name="Ward R.D."/>
            <person name="Stajich J.E."/>
            <person name="Johansen J.R."/>
            <person name="Huntemann M."/>
            <person name="Clum A."/>
            <person name="Foster B."/>
            <person name="Foster B."/>
            <person name="Roux S."/>
            <person name="Palaniappan K."/>
            <person name="Varghese N."/>
            <person name="Mukherjee S."/>
            <person name="Reddy T.B.K."/>
            <person name="Daum C."/>
            <person name="Copeland A."/>
            <person name="Chen I.A."/>
            <person name="Ivanova N.N."/>
            <person name="Kyrpides N.C."/>
            <person name="Shapiro N."/>
            <person name="Eloe-Fadrosh E.A."/>
            <person name="Pietrasiak N."/>
        </authorList>
    </citation>
    <scope>NUCLEOTIDE SEQUENCE</scope>
    <source>
        <strain evidence="5">HA4357-MV3</strain>
    </source>
</reference>
<dbReference type="SMART" id="SM00028">
    <property type="entry name" value="TPR"/>
    <property type="match status" value="9"/>
</dbReference>
<feature type="repeat" description="TPR" evidence="3">
    <location>
        <begin position="273"/>
        <end position="306"/>
    </location>
</feature>
<dbReference type="InterPro" id="IPR009003">
    <property type="entry name" value="Peptidase_S1_PA"/>
</dbReference>
<comment type="caution">
    <text evidence="5">The sequence shown here is derived from an EMBL/GenBank/DDBJ whole genome shotgun (WGS) entry which is preliminary data.</text>
</comment>
<name>A0A9E3LSL8_9NOST</name>
<dbReference type="InterPro" id="IPR011990">
    <property type="entry name" value="TPR-like_helical_dom_sf"/>
</dbReference>
<dbReference type="EMBL" id="JAHHHW010000066">
    <property type="protein sequence ID" value="MBW4431339.1"/>
    <property type="molecule type" value="Genomic_DNA"/>
</dbReference>
<dbReference type="Pfam" id="PF13181">
    <property type="entry name" value="TPR_8"/>
    <property type="match status" value="1"/>
</dbReference>
<evidence type="ECO:0000256" key="4">
    <source>
        <dbReference type="SAM" id="SignalP"/>
    </source>
</evidence>
<keyword evidence="2 3" id="KW-0802">TPR repeat</keyword>
<keyword evidence="1" id="KW-0677">Repeat</keyword>
<feature type="signal peptide" evidence="4">
    <location>
        <begin position="1"/>
        <end position="26"/>
    </location>
</feature>
<dbReference type="Proteomes" id="UP000813215">
    <property type="component" value="Unassembled WGS sequence"/>
</dbReference>
<feature type="repeat" description="TPR" evidence="3">
    <location>
        <begin position="477"/>
        <end position="510"/>
    </location>
</feature>
<evidence type="ECO:0000313" key="6">
    <source>
        <dbReference type="Proteomes" id="UP000813215"/>
    </source>
</evidence>
<evidence type="ECO:0000313" key="5">
    <source>
        <dbReference type="EMBL" id="MBW4431339.1"/>
    </source>
</evidence>
<gene>
    <name evidence="5" type="ORF">KME28_06325</name>
</gene>
<dbReference type="InterPro" id="IPR050498">
    <property type="entry name" value="Ycf3"/>
</dbReference>
<dbReference type="Pfam" id="PF13414">
    <property type="entry name" value="TPR_11"/>
    <property type="match status" value="3"/>
</dbReference>
<dbReference type="SUPFAM" id="SSF50494">
    <property type="entry name" value="Trypsin-like serine proteases"/>
    <property type="match status" value="1"/>
</dbReference>
<keyword evidence="4" id="KW-0732">Signal</keyword>
<accession>A0A9E3LSL8</accession>
<reference evidence="5" key="1">
    <citation type="submission" date="2021-05" db="EMBL/GenBank/DDBJ databases">
        <authorList>
            <person name="Pietrasiak N."/>
            <person name="Ward R."/>
            <person name="Stajich J.E."/>
            <person name="Kurbessoian T."/>
        </authorList>
    </citation>
    <scope>NUCLEOTIDE SEQUENCE</scope>
    <source>
        <strain evidence="5">HA4357-MV3</strain>
    </source>
</reference>
<proteinExistence type="predicted"/>
<sequence length="562" mass="61824">MKYHYVLTSALIGVSVVMVQSQIATALSSQQLEKISQEITVKIIDNDQTPPGNGSGIIIKRSGDTYTVLTAYHVVQSGKKYEIITPEEQSYTTNTVKQLQGLDLAIVEFSSSETYNVAKIGNSDQATASTTVYVAGFPGRTAAISNPGLFFVKGQVNANGTAQRDGYNLIYDNKTAKGMSGGPVLNEQGEVVGVHGRVDDQLDVGIGTTINLALRQIPILTANTGLTAPIKKVTAAPKSDDFYIKAKEKYTQKDYQGAIADYSTAIRLNPRYVYAYNNRGIVRSELGDNKGAVADYTQALRINPKFALAYSNRCNIRSDLGDHQGAISDCNQALKLNSNFAPAYLNRGKARRGLKDNQGAISDYNQALKLRPNYDKAYNNRGNALSDLGDRQGAIDDYNQALQINPNYAEAYYNRGLVRSKLGDRQGAITDYTQAIKLKPNYDKAYNNRCNIRLYLGDEQGAIADCNEALKINPNYDKAYYNRGNALRDLGDKKGAIADYNQAIKINPNFAYAYYRRGNARGNWGDKQGGIADLQKAAEIFQKEGNKQGYQNALQDIRRLQQ</sequence>
<dbReference type="SUPFAM" id="SSF48452">
    <property type="entry name" value="TPR-like"/>
    <property type="match status" value="1"/>
</dbReference>
<dbReference type="Pfam" id="PF00515">
    <property type="entry name" value="TPR_1"/>
    <property type="match status" value="1"/>
</dbReference>
<dbReference type="GO" id="GO:0009279">
    <property type="term" value="C:cell outer membrane"/>
    <property type="evidence" value="ECO:0007669"/>
    <property type="project" value="TreeGrafter"/>
</dbReference>
<dbReference type="InterPro" id="IPR019734">
    <property type="entry name" value="TPR_rpt"/>
</dbReference>
<dbReference type="PANTHER" id="PTHR44858">
    <property type="entry name" value="TETRATRICOPEPTIDE REPEAT PROTEIN 6"/>
    <property type="match status" value="1"/>
</dbReference>
<dbReference type="GO" id="GO:0046813">
    <property type="term" value="P:receptor-mediated virion attachment to host cell"/>
    <property type="evidence" value="ECO:0007669"/>
    <property type="project" value="TreeGrafter"/>
</dbReference>
<evidence type="ECO:0000256" key="1">
    <source>
        <dbReference type="ARBA" id="ARBA00022737"/>
    </source>
</evidence>
<dbReference type="Gene3D" id="1.25.40.10">
    <property type="entry name" value="Tetratricopeptide repeat domain"/>
    <property type="match status" value="5"/>
</dbReference>
<protein>
    <submittedName>
        <fullName evidence="5">Tetratricopeptide repeat protein</fullName>
    </submittedName>
</protein>
<dbReference type="InterPro" id="IPR043504">
    <property type="entry name" value="Peptidase_S1_PA_chymotrypsin"/>
</dbReference>
<evidence type="ECO:0000256" key="3">
    <source>
        <dbReference type="PROSITE-ProRule" id="PRU00339"/>
    </source>
</evidence>
<feature type="repeat" description="TPR" evidence="3">
    <location>
        <begin position="409"/>
        <end position="442"/>
    </location>
</feature>
<organism evidence="5 6">
    <name type="scientific">Pelatocladus maniniholoensis HA4357-MV3</name>
    <dbReference type="NCBI Taxonomy" id="1117104"/>
    <lineage>
        <taxon>Bacteria</taxon>
        <taxon>Bacillati</taxon>
        <taxon>Cyanobacteriota</taxon>
        <taxon>Cyanophyceae</taxon>
        <taxon>Nostocales</taxon>
        <taxon>Nostocaceae</taxon>
        <taxon>Pelatocladus</taxon>
    </lineage>
</organism>
<feature type="repeat" description="TPR" evidence="3">
    <location>
        <begin position="375"/>
        <end position="408"/>
    </location>
</feature>